<dbReference type="InterPro" id="IPR050425">
    <property type="entry name" value="NAD(P)_dehydrat-like"/>
</dbReference>
<dbReference type="Gene3D" id="3.40.50.720">
    <property type="entry name" value="NAD(P)-binding Rossmann-like Domain"/>
    <property type="match status" value="1"/>
</dbReference>
<dbReference type="SUPFAM" id="SSF51735">
    <property type="entry name" value="NAD(P)-binding Rossmann-fold domains"/>
    <property type="match status" value="1"/>
</dbReference>
<protein>
    <recommendedName>
        <fullName evidence="3">NAD-dependent epimerase/dehydratase domain-containing protein</fullName>
    </recommendedName>
</protein>
<evidence type="ECO:0000256" key="1">
    <source>
        <dbReference type="ARBA" id="ARBA00023002"/>
    </source>
</evidence>
<dbReference type="AlphaFoldDB" id="A0A6S8D560"/>
<dbReference type="GO" id="GO:0016616">
    <property type="term" value="F:oxidoreductase activity, acting on the CH-OH group of donors, NAD or NADP as acceptor"/>
    <property type="evidence" value="ECO:0007669"/>
    <property type="project" value="TreeGrafter"/>
</dbReference>
<evidence type="ECO:0000313" key="5">
    <source>
        <dbReference type="EMBL" id="CAE0439229.1"/>
    </source>
</evidence>
<evidence type="ECO:0000259" key="3">
    <source>
        <dbReference type="Pfam" id="PF01370"/>
    </source>
</evidence>
<dbReference type="Pfam" id="PF01370">
    <property type="entry name" value="Epimerase"/>
    <property type="match status" value="1"/>
</dbReference>
<evidence type="ECO:0000313" key="4">
    <source>
        <dbReference type="EMBL" id="CAE0439228.1"/>
    </source>
</evidence>
<dbReference type="EMBL" id="HBIN01012550">
    <property type="protein sequence ID" value="CAE0439228.1"/>
    <property type="molecule type" value="Transcribed_RNA"/>
</dbReference>
<name>A0A6S8D560_9STRA</name>
<feature type="domain" description="NAD-dependent epimerase/dehydratase" evidence="3">
    <location>
        <begin position="8"/>
        <end position="250"/>
    </location>
</feature>
<dbReference type="InterPro" id="IPR036291">
    <property type="entry name" value="NAD(P)-bd_dom_sf"/>
</dbReference>
<organism evidence="4">
    <name type="scientific">Aplanochytrium stocchinoi</name>
    <dbReference type="NCBI Taxonomy" id="215587"/>
    <lineage>
        <taxon>Eukaryota</taxon>
        <taxon>Sar</taxon>
        <taxon>Stramenopiles</taxon>
        <taxon>Bigyra</taxon>
        <taxon>Labyrinthulomycetes</taxon>
        <taxon>Thraustochytrida</taxon>
        <taxon>Thraustochytriidae</taxon>
        <taxon>Aplanochytrium</taxon>
    </lineage>
</organism>
<gene>
    <name evidence="4" type="ORF">ASTO00021_LOCUS9448</name>
    <name evidence="5" type="ORF">ASTO00021_LOCUS9449</name>
</gene>
<keyword evidence="1" id="KW-0560">Oxidoreductase</keyword>
<dbReference type="FunFam" id="3.40.50.720:FF:000336">
    <property type="entry name" value="Aldehyde reductase"/>
    <property type="match status" value="1"/>
</dbReference>
<accession>A0A6S8D560</accession>
<proteinExistence type="inferred from homology"/>
<reference evidence="4" key="1">
    <citation type="submission" date="2021-01" db="EMBL/GenBank/DDBJ databases">
        <authorList>
            <person name="Corre E."/>
            <person name="Pelletier E."/>
            <person name="Niang G."/>
            <person name="Scheremetjew M."/>
            <person name="Finn R."/>
            <person name="Kale V."/>
            <person name="Holt S."/>
            <person name="Cochrane G."/>
            <person name="Meng A."/>
            <person name="Brown T."/>
            <person name="Cohen L."/>
        </authorList>
    </citation>
    <scope>NUCLEOTIDE SEQUENCE</scope>
    <source>
        <strain evidence="4">GSBS06</strain>
    </source>
</reference>
<evidence type="ECO:0000256" key="2">
    <source>
        <dbReference type="ARBA" id="ARBA00023445"/>
    </source>
</evidence>
<dbReference type="PANTHER" id="PTHR10366:SF564">
    <property type="entry name" value="STEROL-4-ALPHA-CARBOXYLATE 3-DEHYDROGENASE, DECARBOXYLATING"/>
    <property type="match status" value="1"/>
</dbReference>
<dbReference type="PANTHER" id="PTHR10366">
    <property type="entry name" value="NAD DEPENDENT EPIMERASE/DEHYDRATASE"/>
    <property type="match status" value="1"/>
</dbReference>
<dbReference type="EMBL" id="HBIN01012551">
    <property type="protein sequence ID" value="CAE0439229.1"/>
    <property type="molecule type" value="Transcribed_RNA"/>
</dbReference>
<dbReference type="InterPro" id="IPR001509">
    <property type="entry name" value="Epimerase_deHydtase"/>
</dbReference>
<dbReference type="CDD" id="cd05227">
    <property type="entry name" value="AR_SDR_e"/>
    <property type="match status" value="1"/>
</dbReference>
<comment type="similarity">
    <text evidence="2">Belongs to the NAD(P)-dependent epimerase/dehydratase family. Dihydroflavonol-4-reductase subfamily.</text>
</comment>
<sequence>MTDEKPLILVSGVTGYIGARVAREFLDNGYRVRGTVRSLMSHKGKEHLDAWKENGEPIEIVEANLTDEDCWADACKDCKFVAHVASPFFVGCPDSEAEEKLFKPAKKGTLNVLRAAQAAGVKRVVVTSSVAAITAGHPFQKVYEKPEEMWSDIKKADNYSKSKTMAEKAAWDFVEEQRSAGNEVFELATVNPTFVIGPPCSSGSATSHDLFKTLLNRGMPVVPDIRLGEVDVRDVAKCHRLAIETPDAAGKRFACFNDNSGFLEMAKIMKEEFEQYGYKIPTGKAPYPVLFVLSLFMKQVAAIRPRVGKESPLIANTLSKNVLGMEYISVEESVKEHVHGAIQSGVRGFHKTKQYEEYLKTAKP</sequence>